<dbReference type="InterPro" id="IPR005286">
    <property type="entry name" value="Cell_div_FtsE"/>
</dbReference>
<keyword evidence="3 9" id="KW-1003">Cell membrane</keyword>
<dbReference type="FunFam" id="3.40.50.300:FF:000056">
    <property type="entry name" value="Cell division ATP-binding protein FtsE"/>
    <property type="match status" value="1"/>
</dbReference>
<dbReference type="InterPro" id="IPR017871">
    <property type="entry name" value="ABC_transporter-like_CS"/>
</dbReference>
<evidence type="ECO:0000256" key="2">
    <source>
        <dbReference type="ARBA" id="ARBA00020019"/>
    </source>
</evidence>
<dbReference type="SMART" id="SM00382">
    <property type="entry name" value="AAA"/>
    <property type="match status" value="1"/>
</dbReference>
<keyword evidence="4 9" id="KW-0132">Cell division</keyword>
<dbReference type="SUPFAM" id="SSF52540">
    <property type="entry name" value="P-loop containing nucleoside triphosphate hydrolases"/>
    <property type="match status" value="1"/>
</dbReference>
<comment type="subunit">
    <text evidence="9">Homodimer. Forms a membrane-associated complex with FtsX.</text>
</comment>
<keyword evidence="6 9" id="KW-0067">ATP-binding</keyword>
<evidence type="ECO:0000256" key="6">
    <source>
        <dbReference type="ARBA" id="ARBA00022840"/>
    </source>
</evidence>
<dbReference type="GO" id="GO:0016887">
    <property type="term" value="F:ATP hydrolysis activity"/>
    <property type="evidence" value="ECO:0007669"/>
    <property type="project" value="InterPro"/>
</dbReference>
<sequence length="241" mass="27330">MTTIETRMGENYFMIEFRNATKIYDNNVFALSNINLDIDRGDFIFLVGPSGAGKSTFIKLIFKEIDLTTGRIIVLGEDVTKVKRDRIPLYRRKIGMVFQDFRLIPTLNVYENVAFAMRVVEASEREIKKRVPMVLAMVGLSNKFKCFPSELSGGQQQRIAIARAIVNNPSLIIADEPTGNLDPETSLEIMKILNDINHAGTTIIMATHDKSIVDHMKKRVIAIEKGVIVRDEQRGRYGYED</sequence>
<comment type="subcellular location">
    <subcellularLocation>
        <location evidence="9">Cell membrane</location>
        <topology evidence="9">Peripheral membrane protein</topology>
        <orientation evidence="9">Cytoplasmic side</orientation>
    </subcellularLocation>
</comment>
<protein>
    <recommendedName>
        <fullName evidence="2 9">Cell division ATP-binding protein FtsE</fullName>
    </recommendedName>
</protein>
<dbReference type="PATRIC" id="fig|1121318.3.peg.1718"/>
<gene>
    <name evidence="11" type="primary">ftsE_1</name>
    <name evidence="9" type="synonym">ftsE</name>
    <name evidence="11" type="ORF">CLHOM_17030</name>
</gene>
<dbReference type="Proteomes" id="UP000037043">
    <property type="component" value="Unassembled WGS sequence"/>
</dbReference>
<dbReference type="InterPro" id="IPR027417">
    <property type="entry name" value="P-loop_NTPase"/>
</dbReference>
<dbReference type="EMBL" id="LHUR01000022">
    <property type="protein sequence ID" value="KOA19614.1"/>
    <property type="molecule type" value="Genomic_DNA"/>
</dbReference>
<dbReference type="Gene3D" id="3.40.50.300">
    <property type="entry name" value="P-loop containing nucleotide triphosphate hydrolases"/>
    <property type="match status" value="1"/>
</dbReference>
<evidence type="ECO:0000259" key="10">
    <source>
        <dbReference type="PROSITE" id="PS50893"/>
    </source>
</evidence>
<evidence type="ECO:0000256" key="1">
    <source>
        <dbReference type="ARBA" id="ARBA00005417"/>
    </source>
</evidence>
<dbReference type="PROSITE" id="PS50893">
    <property type="entry name" value="ABC_TRANSPORTER_2"/>
    <property type="match status" value="1"/>
</dbReference>
<evidence type="ECO:0000256" key="7">
    <source>
        <dbReference type="ARBA" id="ARBA00023136"/>
    </source>
</evidence>
<dbReference type="PANTHER" id="PTHR24220">
    <property type="entry name" value="IMPORT ATP-BINDING PROTEIN"/>
    <property type="match status" value="1"/>
</dbReference>
<reference evidence="12" key="1">
    <citation type="submission" date="2015-08" db="EMBL/GenBank/DDBJ databases">
        <title>Genome sequence of the strict anaerobe Clostridium homopropionicum LuHBu1 (DSM 5847T).</title>
        <authorList>
            <person name="Poehlein A."/>
            <person name="Beck M."/>
            <person name="Schiel-Bengelsdorf B."/>
            <person name="Bengelsdorf F.R."/>
            <person name="Daniel R."/>
            <person name="Duerre P."/>
        </authorList>
    </citation>
    <scope>NUCLEOTIDE SEQUENCE [LARGE SCALE GENOMIC DNA]</scope>
    <source>
        <strain evidence="12">DSM 5847</strain>
    </source>
</reference>
<evidence type="ECO:0000256" key="5">
    <source>
        <dbReference type="ARBA" id="ARBA00022741"/>
    </source>
</evidence>
<dbReference type="InterPro" id="IPR015854">
    <property type="entry name" value="ABC_transpr_LolD-like"/>
</dbReference>
<accession>A0A0L6Z9H0</accession>
<dbReference type="Pfam" id="PF00005">
    <property type="entry name" value="ABC_tran"/>
    <property type="match status" value="1"/>
</dbReference>
<keyword evidence="12" id="KW-1185">Reference proteome</keyword>
<evidence type="ECO:0000256" key="3">
    <source>
        <dbReference type="ARBA" id="ARBA00022475"/>
    </source>
</evidence>
<dbReference type="GO" id="GO:0005886">
    <property type="term" value="C:plasma membrane"/>
    <property type="evidence" value="ECO:0007669"/>
    <property type="project" value="UniProtKB-SubCell"/>
</dbReference>
<keyword evidence="7 9" id="KW-0472">Membrane</keyword>
<keyword evidence="8 9" id="KW-0131">Cell cycle</keyword>
<evidence type="ECO:0000256" key="8">
    <source>
        <dbReference type="ARBA" id="ARBA00023306"/>
    </source>
</evidence>
<keyword evidence="5 9" id="KW-0547">Nucleotide-binding</keyword>
<dbReference type="InterPro" id="IPR003593">
    <property type="entry name" value="AAA+_ATPase"/>
</dbReference>
<dbReference type="NCBIfam" id="TIGR02673">
    <property type="entry name" value="FtsE"/>
    <property type="match status" value="1"/>
</dbReference>
<name>A0A0L6Z9H0_9CLOT</name>
<dbReference type="InterPro" id="IPR003439">
    <property type="entry name" value="ABC_transporter-like_ATP-bd"/>
</dbReference>
<organism evidence="11 12">
    <name type="scientific">Clostridium homopropionicum DSM 5847</name>
    <dbReference type="NCBI Taxonomy" id="1121318"/>
    <lineage>
        <taxon>Bacteria</taxon>
        <taxon>Bacillati</taxon>
        <taxon>Bacillota</taxon>
        <taxon>Clostridia</taxon>
        <taxon>Eubacteriales</taxon>
        <taxon>Clostridiaceae</taxon>
        <taxon>Clostridium</taxon>
    </lineage>
</organism>
<feature type="domain" description="ABC transporter" evidence="10">
    <location>
        <begin position="15"/>
        <end position="241"/>
    </location>
</feature>
<dbReference type="GO" id="GO:0022857">
    <property type="term" value="F:transmembrane transporter activity"/>
    <property type="evidence" value="ECO:0007669"/>
    <property type="project" value="TreeGrafter"/>
</dbReference>
<comment type="function">
    <text evidence="9">Part of the ABC transporter FtsEX involved in cellular division.</text>
</comment>
<proteinExistence type="inferred from homology"/>
<dbReference type="GO" id="GO:0051301">
    <property type="term" value="P:cell division"/>
    <property type="evidence" value="ECO:0007669"/>
    <property type="project" value="UniProtKB-UniRule"/>
</dbReference>
<dbReference type="GO" id="GO:0005524">
    <property type="term" value="F:ATP binding"/>
    <property type="evidence" value="ECO:0007669"/>
    <property type="project" value="UniProtKB-UniRule"/>
</dbReference>
<comment type="caution">
    <text evidence="11">The sequence shown here is derived from an EMBL/GenBank/DDBJ whole genome shotgun (WGS) entry which is preliminary data.</text>
</comment>
<comment type="similarity">
    <text evidence="1 9">Belongs to the ABC transporter superfamily.</text>
</comment>
<dbReference type="STRING" id="36844.SAMN04488501_102290"/>
<evidence type="ECO:0000313" key="11">
    <source>
        <dbReference type="EMBL" id="KOA19614.1"/>
    </source>
</evidence>
<evidence type="ECO:0000256" key="4">
    <source>
        <dbReference type="ARBA" id="ARBA00022618"/>
    </source>
</evidence>
<evidence type="ECO:0000313" key="12">
    <source>
        <dbReference type="Proteomes" id="UP000037043"/>
    </source>
</evidence>
<dbReference type="AlphaFoldDB" id="A0A0L6Z9H0"/>
<evidence type="ECO:0000256" key="9">
    <source>
        <dbReference type="RuleBase" id="RU365094"/>
    </source>
</evidence>
<dbReference type="PANTHER" id="PTHR24220:SF470">
    <property type="entry name" value="CELL DIVISION ATP-BINDING PROTEIN FTSE"/>
    <property type="match status" value="1"/>
</dbReference>
<dbReference type="PROSITE" id="PS00211">
    <property type="entry name" value="ABC_TRANSPORTER_1"/>
    <property type="match status" value="1"/>
</dbReference>